<sequence length="451" mass="49581">MSPLGLTTLCSLAFMSGCSSLNPPSHSEGNLNPLVPTQWDNAQPYVNSDFSTQLLELVNNDELSTLVLETLESNYDLRQTALRLQQADLLASQSSNYLQPSLSTSYQASRDKSPIISNNHKLSLDLSWELDVWGRLADKSSAASSRAQSAQLDYLYARNSLAARVIQAWLDIQYRAEIINVEKQWIVSLLDTEEVITSQVLDGSKEHADLDTARAATERVKAGLVSRQQQQLAAIRDLNALRGNISKDHQISSHSLPTVPTPILKLPGEMVGSRPDLLAAYQSLLAADADTSVAYKELLPKITLSASLYRSGTSPNAMSQNPSLWNLMGGITAPIFNQNSIETNAKVTALKAQGSFINYEKKLVSAINEVSTALDKEYYLTLQEQHYKDAKEYSNSSMKNYENLYQEGASDIIALLVAKQSVYQSTIQLLQTQQARFSNRVSLGLALGMGV</sequence>
<dbReference type="PANTHER" id="PTHR30203">
    <property type="entry name" value="OUTER MEMBRANE CATION EFFLUX PROTEIN"/>
    <property type="match status" value="1"/>
</dbReference>
<dbReference type="Pfam" id="PF02321">
    <property type="entry name" value="OEP"/>
    <property type="match status" value="2"/>
</dbReference>
<dbReference type="PANTHER" id="PTHR30203:SF32">
    <property type="entry name" value="CATION EFFLUX SYSTEM PROTEIN CUSC"/>
    <property type="match status" value="1"/>
</dbReference>
<comment type="similarity">
    <text evidence="1">Belongs to the outer membrane factor (OMF) (TC 1.B.17) family.</text>
</comment>
<name>A0A5N3S5U2_9VIBR</name>
<evidence type="ECO:0000256" key="1">
    <source>
        <dbReference type="ARBA" id="ARBA00007613"/>
    </source>
</evidence>
<protein>
    <submittedName>
        <fullName evidence="2">TolC family protein</fullName>
    </submittedName>
</protein>
<evidence type="ECO:0000313" key="3">
    <source>
        <dbReference type="Proteomes" id="UP000326687"/>
    </source>
</evidence>
<comment type="caution">
    <text evidence="2">The sequence shown here is derived from an EMBL/GenBank/DDBJ whole genome shotgun (WGS) entry which is preliminary data.</text>
</comment>
<organism evidence="2 3">
    <name type="scientific">Vibrio fortis</name>
    <dbReference type="NCBI Taxonomy" id="212667"/>
    <lineage>
        <taxon>Bacteria</taxon>
        <taxon>Pseudomonadati</taxon>
        <taxon>Pseudomonadota</taxon>
        <taxon>Gammaproteobacteria</taxon>
        <taxon>Vibrionales</taxon>
        <taxon>Vibrionaceae</taxon>
        <taxon>Vibrio</taxon>
    </lineage>
</organism>
<proteinExistence type="inferred from homology"/>
<reference evidence="2 3" key="1">
    <citation type="submission" date="2019-09" db="EMBL/GenBank/DDBJ databases">
        <title>Vibrio Fortis S7-72.</title>
        <authorList>
            <person name="Das S.K."/>
        </authorList>
    </citation>
    <scope>NUCLEOTIDE SEQUENCE [LARGE SCALE GENOMIC DNA]</scope>
    <source>
        <strain evidence="2 3">S7-72</strain>
    </source>
</reference>
<dbReference type="Proteomes" id="UP000326687">
    <property type="component" value="Unassembled WGS sequence"/>
</dbReference>
<dbReference type="Gene3D" id="1.20.1600.10">
    <property type="entry name" value="Outer membrane efflux proteins (OEP)"/>
    <property type="match status" value="1"/>
</dbReference>
<evidence type="ECO:0000313" key="2">
    <source>
        <dbReference type="EMBL" id="KAB0301867.1"/>
    </source>
</evidence>
<dbReference type="InterPro" id="IPR003423">
    <property type="entry name" value="OMP_efflux"/>
</dbReference>
<dbReference type="Gene3D" id="2.20.200.10">
    <property type="entry name" value="Outer membrane efflux proteins (OEP)"/>
    <property type="match status" value="1"/>
</dbReference>
<dbReference type="GO" id="GO:0015562">
    <property type="term" value="F:efflux transmembrane transporter activity"/>
    <property type="evidence" value="ECO:0007669"/>
    <property type="project" value="InterPro"/>
</dbReference>
<dbReference type="SUPFAM" id="SSF56954">
    <property type="entry name" value="Outer membrane efflux proteins (OEP)"/>
    <property type="match status" value="1"/>
</dbReference>
<dbReference type="AlphaFoldDB" id="A0A5N3S5U2"/>
<dbReference type="EMBL" id="VXDD01000003">
    <property type="protein sequence ID" value="KAB0301867.1"/>
    <property type="molecule type" value="Genomic_DNA"/>
</dbReference>
<dbReference type="InterPro" id="IPR010131">
    <property type="entry name" value="MdtP/NodT-like"/>
</dbReference>
<accession>A0A5N3S5U2</accession>
<gene>
    <name evidence="2" type="ORF">F2Z80_15165</name>
</gene>